<accession>A0ACA9R0Z1</accession>
<dbReference type="Proteomes" id="UP000789920">
    <property type="component" value="Unassembled WGS sequence"/>
</dbReference>
<feature type="non-terminal residue" evidence="1">
    <location>
        <position position="1"/>
    </location>
</feature>
<reference evidence="1" key="1">
    <citation type="submission" date="2021-06" db="EMBL/GenBank/DDBJ databases">
        <authorList>
            <person name="Kallberg Y."/>
            <person name="Tangrot J."/>
            <person name="Rosling A."/>
        </authorList>
    </citation>
    <scope>NUCLEOTIDE SEQUENCE</scope>
    <source>
        <strain evidence="1">MA461A</strain>
    </source>
</reference>
<gene>
    <name evidence="1" type="ORF">RPERSI_LOCUS16529</name>
</gene>
<organism evidence="1 2">
    <name type="scientific">Racocetra persica</name>
    <dbReference type="NCBI Taxonomy" id="160502"/>
    <lineage>
        <taxon>Eukaryota</taxon>
        <taxon>Fungi</taxon>
        <taxon>Fungi incertae sedis</taxon>
        <taxon>Mucoromycota</taxon>
        <taxon>Glomeromycotina</taxon>
        <taxon>Glomeromycetes</taxon>
        <taxon>Diversisporales</taxon>
        <taxon>Gigasporaceae</taxon>
        <taxon>Racocetra</taxon>
    </lineage>
</organism>
<evidence type="ECO:0000313" key="1">
    <source>
        <dbReference type="EMBL" id="CAG8772076.1"/>
    </source>
</evidence>
<comment type="caution">
    <text evidence="1">The sequence shown here is derived from an EMBL/GenBank/DDBJ whole genome shotgun (WGS) entry which is preliminary data.</text>
</comment>
<evidence type="ECO:0000313" key="2">
    <source>
        <dbReference type="Proteomes" id="UP000789920"/>
    </source>
</evidence>
<sequence>EYWEGVFAEFLHGLKKSLTPNPDVLCNSTIKFRYFLEYGRRNLATDFLATGHYAKIIEKNGNYYLSKSQDQDKDQTYFLCQIPATILPELLFPLADLTKKQRAITPGQYAVFYSENLCLGGGVIGATEKVNEYCEPIGF</sequence>
<name>A0ACA9R0Z1_9GLOM</name>
<keyword evidence="2" id="KW-1185">Reference proteome</keyword>
<proteinExistence type="predicted"/>
<dbReference type="EMBL" id="CAJVQC010040997">
    <property type="protein sequence ID" value="CAG8772076.1"/>
    <property type="molecule type" value="Genomic_DNA"/>
</dbReference>
<protein>
    <submittedName>
        <fullName evidence="1">5416_t:CDS:1</fullName>
    </submittedName>
</protein>